<evidence type="ECO:0000256" key="8">
    <source>
        <dbReference type="ARBA" id="ARBA00022755"/>
    </source>
</evidence>
<dbReference type="EC" id="6.3.2.6" evidence="4"/>
<protein>
    <recommendedName>
        <fullName evidence="11">SAICAR synthetase</fullName>
        <ecNumber evidence="5">4.1.1.21</ecNumber>
        <ecNumber evidence="4">6.3.2.6</ecNumber>
    </recommendedName>
</protein>
<dbReference type="GO" id="GO:0005524">
    <property type="term" value="F:ATP binding"/>
    <property type="evidence" value="ECO:0007669"/>
    <property type="project" value="UniProtKB-KW"/>
</dbReference>
<keyword evidence="6" id="KW-0436">Ligase</keyword>
<dbReference type="InterPro" id="IPR018236">
    <property type="entry name" value="SAICAR_synthetase_CS"/>
</dbReference>
<organism evidence="13 14">
    <name type="scientific">Geodia barretti</name>
    <name type="common">Barrett's horny sponge</name>
    <dbReference type="NCBI Taxonomy" id="519541"/>
    <lineage>
        <taxon>Eukaryota</taxon>
        <taxon>Metazoa</taxon>
        <taxon>Porifera</taxon>
        <taxon>Demospongiae</taxon>
        <taxon>Heteroscleromorpha</taxon>
        <taxon>Tetractinellida</taxon>
        <taxon>Astrophorina</taxon>
        <taxon>Geodiidae</taxon>
        <taxon>Geodia</taxon>
    </lineage>
</organism>
<evidence type="ECO:0000259" key="12">
    <source>
        <dbReference type="SMART" id="SM01001"/>
    </source>
</evidence>
<evidence type="ECO:0000313" key="14">
    <source>
        <dbReference type="Proteomes" id="UP001174909"/>
    </source>
</evidence>
<proteinExistence type="inferred from homology"/>
<evidence type="ECO:0000256" key="7">
    <source>
        <dbReference type="ARBA" id="ARBA00022741"/>
    </source>
</evidence>
<evidence type="ECO:0000256" key="6">
    <source>
        <dbReference type="ARBA" id="ARBA00022598"/>
    </source>
</evidence>
<dbReference type="Gene3D" id="3.40.50.1970">
    <property type="match status" value="1"/>
</dbReference>
<name>A0AA35VTS4_GEOBA</name>
<keyword evidence="8" id="KW-0658">Purine biosynthesis</keyword>
<sequence length="335" mass="36392">MPLVGVIMGSSSDEATIAETVSVLDQMGIENEVTVASAHRTPEKVMEYVTGARDRGIEVLIAAAGGSAGLPGVVASWTTLPVIGVPLPSSDLNGENLMTTIRETTLPNRLYQGKVRDTYDLGEGLLLMVATDRISAFDVVLPTGIPEKGAVLCQISEFWFNKTAHIIPNHFVSLATDRSDLDLSHEIARRSMVVKRAERIDVECIVRGFITGSAWQGTHGATRAGSIDVYATARDYAKEKGIIIADTKFEFGIIDGEISLIDEVLTPDSSRFWDMDGYAPGKSQPSYDKQFVRDWLDDAGWDHEPPAPELPGDVVASTAERYLEAYRMLTGNSLS</sequence>
<keyword evidence="7" id="KW-0547">Nucleotide-binding</keyword>
<comment type="similarity">
    <text evidence="3">In the N-terminal section; belongs to the SAICAR synthetase family.</text>
</comment>
<dbReference type="PANTHER" id="PTHR43700:SF1">
    <property type="entry name" value="PHOSPHORIBOSYLAMINOIMIDAZOLE-SUCCINOCARBOXAMIDE SYNTHASE"/>
    <property type="match status" value="1"/>
</dbReference>
<dbReference type="Pfam" id="PF00731">
    <property type="entry name" value="AIRC"/>
    <property type="match status" value="1"/>
</dbReference>
<evidence type="ECO:0000256" key="4">
    <source>
        <dbReference type="ARBA" id="ARBA00012217"/>
    </source>
</evidence>
<feature type="domain" description="PurE" evidence="12">
    <location>
        <begin position="2"/>
        <end position="121"/>
    </location>
</feature>
<dbReference type="AlphaFoldDB" id="A0AA35VTS4"/>
<reference evidence="13" key="1">
    <citation type="submission" date="2023-03" db="EMBL/GenBank/DDBJ databases">
        <authorList>
            <person name="Steffen K."/>
            <person name="Cardenas P."/>
        </authorList>
    </citation>
    <scope>NUCLEOTIDE SEQUENCE</scope>
</reference>
<comment type="caution">
    <text evidence="13">The sequence shown here is derived from an EMBL/GenBank/DDBJ whole genome shotgun (WGS) entry which is preliminary data.</text>
</comment>
<dbReference type="GO" id="GO:0006189">
    <property type="term" value="P:'de novo' IMP biosynthetic process"/>
    <property type="evidence" value="ECO:0007669"/>
    <property type="project" value="InterPro"/>
</dbReference>
<dbReference type="SUPFAM" id="SSF56104">
    <property type="entry name" value="SAICAR synthase-like"/>
    <property type="match status" value="1"/>
</dbReference>
<dbReference type="GO" id="GO:0004639">
    <property type="term" value="F:phosphoribosylaminoimidazolesuccinocarboxamide synthase activity"/>
    <property type="evidence" value="ECO:0007669"/>
    <property type="project" value="UniProtKB-EC"/>
</dbReference>
<evidence type="ECO:0000256" key="9">
    <source>
        <dbReference type="ARBA" id="ARBA00022840"/>
    </source>
</evidence>
<dbReference type="PROSITE" id="PS01058">
    <property type="entry name" value="SAICAR_SYNTHETASE_2"/>
    <property type="match status" value="1"/>
</dbReference>
<dbReference type="InterPro" id="IPR000031">
    <property type="entry name" value="PurE_dom"/>
</dbReference>
<evidence type="ECO:0000256" key="1">
    <source>
        <dbReference type="ARBA" id="ARBA00004672"/>
    </source>
</evidence>
<dbReference type="Proteomes" id="UP001174909">
    <property type="component" value="Unassembled WGS sequence"/>
</dbReference>
<accession>A0AA35VTS4</accession>
<comment type="pathway">
    <text evidence="1">Purine metabolism; IMP biosynthesis via de novo pathway; 5-amino-1-(5-phospho-D-ribosyl)imidazole-4-carboxamide from 5-amino-1-(5-phospho-D-ribosyl)imidazole-4-carboxylate: step 1/2.</text>
</comment>
<evidence type="ECO:0000256" key="10">
    <source>
        <dbReference type="ARBA" id="ARBA00023268"/>
    </source>
</evidence>
<evidence type="ECO:0000313" key="13">
    <source>
        <dbReference type="EMBL" id="CAI7992018.1"/>
    </source>
</evidence>
<dbReference type="Gene3D" id="3.30.470.20">
    <property type="entry name" value="ATP-grasp fold, B domain"/>
    <property type="match status" value="1"/>
</dbReference>
<dbReference type="Pfam" id="PF01259">
    <property type="entry name" value="SAICAR_synt"/>
    <property type="match status" value="2"/>
</dbReference>
<dbReference type="SUPFAM" id="SSF52255">
    <property type="entry name" value="N5-CAIR mutase (phosphoribosylaminoimidazole carboxylase, PurE)"/>
    <property type="match status" value="1"/>
</dbReference>
<dbReference type="Gene3D" id="3.30.200.20">
    <property type="entry name" value="Phosphorylase Kinase, domain 1"/>
    <property type="match status" value="1"/>
</dbReference>
<dbReference type="GO" id="GO:0004638">
    <property type="term" value="F:phosphoribosylaminoimidazole carboxylase activity"/>
    <property type="evidence" value="ECO:0007669"/>
    <property type="project" value="UniProtKB-EC"/>
</dbReference>
<keyword evidence="9" id="KW-0067">ATP-binding</keyword>
<dbReference type="PANTHER" id="PTHR43700">
    <property type="entry name" value="PHOSPHORIBOSYLAMINOIMIDAZOLE-SUCCINOCARBOXAMIDE SYNTHASE"/>
    <property type="match status" value="1"/>
</dbReference>
<dbReference type="InterPro" id="IPR028923">
    <property type="entry name" value="SAICAR_synt/ADE2_N"/>
</dbReference>
<dbReference type="GO" id="GO:0005737">
    <property type="term" value="C:cytoplasm"/>
    <property type="evidence" value="ECO:0007669"/>
    <property type="project" value="TreeGrafter"/>
</dbReference>
<gene>
    <name evidence="13" type="ORF">GBAR_LOCUS889</name>
</gene>
<keyword evidence="14" id="KW-1185">Reference proteome</keyword>
<dbReference type="EC" id="4.1.1.21" evidence="5"/>
<dbReference type="EMBL" id="CASHTH010000133">
    <property type="protein sequence ID" value="CAI7992018.1"/>
    <property type="molecule type" value="Genomic_DNA"/>
</dbReference>
<keyword evidence="10" id="KW-0511">Multifunctional enzyme</keyword>
<comment type="pathway">
    <text evidence="2">Purine metabolism; IMP biosynthesis via de novo pathway; 5-amino-1-(5-phospho-D-ribosyl)imidazole-4-carboxylate from 5-amino-1-(5-phospho-D-ribosyl)imidazole (carboxylase route): step 1/1.</text>
</comment>
<evidence type="ECO:0000256" key="11">
    <source>
        <dbReference type="ARBA" id="ARBA00030409"/>
    </source>
</evidence>
<evidence type="ECO:0000256" key="5">
    <source>
        <dbReference type="ARBA" id="ARBA00012329"/>
    </source>
</evidence>
<evidence type="ECO:0000256" key="3">
    <source>
        <dbReference type="ARBA" id="ARBA00011020"/>
    </source>
</evidence>
<dbReference type="SMART" id="SM01001">
    <property type="entry name" value="AIRC"/>
    <property type="match status" value="1"/>
</dbReference>
<evidence type="ECO:0000256" key="2">
    <source>
        <dbReference type="ARBA" id="ARBA00004747"/>
    </source>
</evidence>
<dbReference type="CDD" id="cd01414">
    <property type="entry name" value="SAICAR_synt_Sc"/>
    <property type="match status" value="1"/>
</dbReference>